<dbReference type="Pfam" id="PF14028">
    <property type="entry name" value="Lant_dehydr_C"/>
    <property type="match status" value="1"/>
</dbReference>
<feature type="domain" description="Thiopeptide-type bacteriocin biosynthesis" evidence="1">
    <location>
        <begin position="64"/>
        <end position="313"/>
    </location>
</feature>
<keyword evidence="3" id="KW-1185">Reference proteome</keyword>
<dbReference type="AlphaFoldDB" id="A0A367FGW7"/>
<dbReference type="OrthoDB" id="4678170at2"/>
<reference evidence="2 3" key="1">
    <citation type="submission" date="2018-06" db="EMBL/GenBank/DDBJ databases">
        <title>Sphaerisporangium craniellae sp. nov., isolated from a marine sponge in the South China Sea.</title>
        <authorList>
            <person name="Li L."/>
        </authorList>
    </citation>
    <scope>NUCLEOTIDE SEQUENCE [LARGE SCALE GENOMIC DNA]</scope>
    <source>
        <strain evidence="2 3">CCTCC AA 208026</strain>
    </source>
</reference>
<evidence type="ECO:0000313" key="2">
    <source>
        <dbReference type="EMBL" id="RCG29561.1"/>
    </source>
</evidence>
<proteinExistence type="predicted"/>
<gene>
    <name evidence="2" type="ORF">DQ384_20770</name>
</gene>
<dbReference type="InterPro" id="IPR023809">
    <property type="entry name" value="Thiopep_bacteriocin_synth_dom"/>
</dbReference>
<comment type="caution">
    <text evidence="2">The sequence shown here is derived from an EMBL/GenBank/DDBJ whole genome shotgun (WGS) entry which is preliminary data.</text>
</comment>
<sequence length="322" mass="34646">MPPHHLTTTAPHQLAAGVLAFLAGVDLDTVAADTGVDPGDLDEAAIAFQAAGLAALERRAETGWYQLRVQFPDWDTAEEISAHHLGPRLEQLQGRGAVNGWWFLRKPPGWRLRLREADVPAVDQVLDELTAAGALTRWWPTIYEPETAAFGGPDGMQAAHDLFCADSLGALEFARQDSPSLGRRELSIVLINALLQAAGLDWFERGDVFARATQLRPAPAPADTGRLEALTTNVRTLLSIPAQADTQPFEPGGPAAFAAPWLTAWQTAGNQLGRAAAEGRLDRGLRALLTHVVIFHWNRLGLSATTQGILSRAATAAFLPET</sequence>
<protein>
    <recommendedName>
        <fullName evidence="1">Thiopeptide-type bacteriocin biosynthesis domain-containing protein</fullName>
    </recommendedName>
</protein>
<dbReference type="Proteomes" id="UP000253094">
    <property type="component" value="Unassembled WGS sequence"/>
</dbReference>
<accession>A0A367FGW7</accession>
<name>A0A367FGW7_9ACTN</name>
<evidence type="ECO:0000259" key="1">
    <source>
        <dbReference type="Pfam" id="PF14028"/>
    </source>
</evidence>
<evidence type="ECO:0000313" key="3">
    <source>
        <dbReference type="Proteomes" id="UP000253094"/>
    </source>
</evidence>
<organism evidence="2 3">
    <name type="scientific">Sphaerisporangium album</name>
    <dbReference type="NCBI Taxonomy" id="509200"/>
    <lineage>
        <taxon>Bacteria</taxon>
        <taxon>Bacillati</taxon>
        <taxon>Actinomycetota</taxon>
        <taxon>Actinomycetes</taxon>
        <taxon>Streptosporangiales</taxon>
        <taxon>Streptosporangiaceae</taxon>
        <taxon>Sphaerisporangium</taxon>
    </lineage>
</organism>
<dbReference type="EMBL" id="QOIL01000011">
    <property type="protein sequence ID" value="RCG29561.1"/>
    <property type="molecule type" value="Genomic_DNA"/>
</dbReference>
<dbReference type="NCBIfam" id="TIGR03891">
    <property type="entry name" value="thiopep_ocin"/>
    <property type="match status" value="1"/>
</dbReference>